<evidence type="ECO:0000313" key="10">
    <source>
        <dbReference type="EMBL" id="SEG01538.1"/>
    </source>
</evidence>
<dbReference type="RefSeq" id="WP_103932589.1">
    <property type="nucleotide sequence ID" value="NZ_FNVA01000002.1"/>
</dbReference>
<dbReference type="InterPro" id="IPR000158">
    <property type="entry name" value="Cell_div_FtsZ"/>
</dbReference>
<dbReference type="SMART" id="SM00864">
    <property type="entry name" value="Tubulin"/>
    <property type="match status" value="1"/>
</dbReference>
<evidence type="ECO:0000256" key="5">
    <source>
        <dbReference type="NCBIfam" id="TIGR00065"/>
    </source>
</evidence>
<comment type="subunit">
    <text evidence="4">Homodimer. Polymerizes to form a dynamic ring structure in a strictly GTP-dependent manner. Interacts directly with several other division proteins.</text>
</comment>
<dbReference type="Gene3D" id="3.30.1330.20">
    <property type="entry name" value="Tubulin/FtsZ, C-terminal domain"/>
    <property type="match status" value="1"/>
</dbReference>
<dbReference type="EMBL" id="FNVA01000002">
    <property type="protein sequence ID" value="SEG01538.1"/>
    <property type="molecule type" value="Genomic_DNA"/>
</dbReference>
<dbReference type="SUPFAM" id="SSF52490">
    <property type="entry name" value="Tubulin nucleotide-binding domain-like"/>
    <property type="match status" value="1"/>
</dbReference>
<dbReference type="InterPro" id="IPR024757">
    <property type="entry name" value="FtsZ_C"/>
</dbReference>
<feature type="binding site" evidence="4">
    <location>
        <position position="148"/>
    </location>
    <ligand>
        <name>GTP</name>
        <dbReference type="ChEBI" id="CHEBI:37565"/>
    </ligand>
</feature>
<feature type="binding site" evidence="4">
    <location>
        <position position="152"/>
    </location>
    <ligand>
        <name>GTP</name>
        <dbReference type="ChEBI" id="CHEBI:37565"/>
    </ligand>
</feature>
<dbReference type="NCBIfam" id="TIGR00065">
    <property type="entry name" value="ftsZ"/>
    <property type="match status" value="1"/>
</dbReference>
<sequence>MSNQPDDALRIHYHDEVQRNARIKVIGVGGGGTNAVNRMIAASVEGVEFIAANTDAQALEQSNAPVKLQLGVKLTSGLGAGANPDIGRRAALEDSDKIIEALEGADMVFITTGLGGGTGTGAAPVIASLASEMGALTVAVVTKPFAFEGKRRAKQAERGVQELLESVDTLIVIPNEKLLAVAKDAGFFESFRIADDVLRQGVQGISDIITIPGVINRDFADVKTTMAGMGYSVMGTAVRSGPDRAREAAMAAMASPLLEAGAIDGAKGILINITGSSSLKLNEVNEASTIIQNAAHEDANIIFGAVQDERMGDDVKITVIATGFRDEQPARRERMLSGALTGHDHDAAEFVPEPTPVAARVANVPFASEVQAAAAPIPVITAPVAHAAVAAAQPSAPFATTAQAPVAQAPVAQAPMTPAPMAPAAPTFPAALSSAMHSAGSGAIPMQEPAPGYFEPRGTPRQAAPTLNFEDPQPPRPRSLEAHQPPSAPRIAAPGSYVPSASAVPQPELVPVPASVFDDDFFRKPNEELRDNPEKVTPPESAWPEARIPSFAGYAPDSGDHNDDELEIPAFLRRNP</sequence>
<comment type="function">
    <text evidence="4 6">Essential cell division protein that forms a contractile ring structure (Z ring) at the future cell division site. The regulation of the ring assembly controls the timing and the location of cell division. One of the functions of the FtsZ ring is to recruit other cell division proteins to the septum to produce a new cell wall between the dividing cells. Binds GTP and shows GTPase activity.</text>
</comment>
<evidence type="ECO:0000313" key="11">
    <source>
        <dbReference type="Proteomes" id="UP000236728"/>
    </source>
</evidence>
<dbReference type="PROSITE" id="PS01135">
    <property type="entry name" value="FTSZ_2"/>
    <property type="match status" value="1"/>
</dbReference>
<dbReference type="HAMAP" id="MF_00909">
    <property type="entry name" value="FtsZ"/>
    <property type="match status" value="1"/>
</dbReference>
<comment type="similarity">
    <text evidence="1 4 6">Belongs to the FtsZ family.</text>
</comment>
<keyword evidence="4" id="KW-0963">Cytoplasm</keyword>
<evidence type="ECO:0000256" key="1">
    <source>
        <dbReference type="ARBA" id="ARBA00009690"/>
    </source>
</evidence>
<evidence type="ECO:0000259" key="8">
    <source>
        <dbReference type="SMART" id="SM00864"/>
    </source>
</evidence>
<dbReference type="Pfam" id="PF00091">
    <property type="entry name" value="Tubulin"/>
    <property type="match status" value="1"/>
</dbReference>
<dbReference type="AlphaFoldDB" id="A0A1H5WQ89"/>
<keyword evidence="2 4" id="KW-0547">Nucleotide-binding</keyword>
<dbReference type="InterPro" id="IPR018316">
    <property type="entry name" value="Tubulin/FtsZ_2-layer-sand-dom"/>
</dbReference>
<feature type="domain" description="Tubulin/FtsZ GTPase" evidence="8">
    <location>
        <begin position="22"/>
        <end position="213"/>
    </location>
</feature>
<evidence type="ECO:0000256" key="2">
    <source>
        <dbReference type="ARBA" id="ARBA00022741"/>
    </source>
</evidence>
<dbReference type="SMART" id="SM00865">
    <property type="entry name" value="Tubulin_C"/>
    <property type="match status" value="1"/>
</dbReference>
<dbReference type="PROSITE" id="PS01134">
    <property type="entry name" value="FTSZ_1"/>
    <property type="match status" value="1"/>
</dbReference>
<feature type="binding site" evidence="4">
    <location>
        <begin position="30"/>
        <end position="34"/>
    </location>
    <ligand>
        <name>GTP</name>
        <dbReference type="ChEBI" id="CHEBI:37565"/>
    </ligand>
</feature>
<accession>A0A1H5WQ89</accession>
<keyword evidence="3 4" id="KW-0342">GTP-binding</keyword>
<dbReference type="InterPro" id="IPR045061">
    <property type="entry name" value="FtsZ/CetZ"/>
</dbReference>
<feature type="binding site" evidence="4">
    <location>
        <position position="195"/>
    </location>
    <ligand>
        <name>GTP</name>
        <dbReference type="ChEBI" id="CHEBI:37565"/>
    </ligand>
</feature>
<evidence type="ECO:0000259" key="9">
    <source>
        <dbReference type="SMART" id="SM00865"/>
    </source>
</evidence>
<dbReference type="InterPro" id="IPR037103">
    <property type="entry name" value="Tubulin/FtsZ-like_C"/>
</dbReference>
<dbReference type="Pfam" id="PF12327">
    <property type="entry name" value="FtsZ_C"/>
    <property type="match status" value="1"/>
</dbReference>
<keyword evidence="4 6" id="KW-0717">Septation</keyword>
<feature type="compositionally biased region" description="Basic and acidic residues" evidence="7">
    <location>
        <begin position="524"/>
        <end position="534"/>
    </location>
</feature>
<dbReference type="PANTHER" id="PTHR30314:SF3">
    <property type="entry name" value="MITOCHONDRIAL DIVISION PROTEIN FSZA"/>
    <property type="match status" value="1"/>
</dbReference>
<dbReference type="InterPro" id="IPR020805">
    <property type="entry name" value="Cell_div_FtsZ_CS"/>
</dbReference>
<keyword evidence="4 6" id="KW-0131">Cell cycle</keyword>
<keyword evidence="4 6" id="KW-0132">Cell division</keyword>
<reference evidence="10 11" key="1">
    <citation type="submission" date="2016-10" db="EMBL/GenBank/DDBJ databases">
        <authorList>
            <person name="de Groot N.N."/>
        </authorList>
    </citation>
    <scope>NUCLEOTIDE SEQUENCE [LARGE SCALE GENOMIC DNA]</scope>
    <source>
        <strain evidence="10 11">DSM 22489</strain>
    </source>
</reference>
<dbReference type="CDD" id="cd02201">
    <property type="entry name" value="FtsZ_type1"/>
    <property type="match status" value="1"/>
</dbReference>
<evidence type="ECO:0000256" key="3">
    <source>
        <dbReference type="ARBA" id="ARBA00023134"/>
    </source>
</evidence>
<dbReference type="GO" id="GO:0051258">
    <property type="term" value="P:protein polymerization"/>
    <property type="evidence" value="ECO:0007669"/>
    <property type="project" value="UniProtKB-UniRule"/>
</dbReference>
<dbReference type="GO" id="GO:0005737">
    <property type="term" value="C:cytoplasm"/>
    <property type="evidence" value="ECO:0007669"/>
    <property type="project" value="UniProtKB-SubCell"/>
</dbReference>
<dbReference type="Gene3D" id="3.40.50.1440">
    <property type="entry name" value="Tubulin/FtsZ, GTPase domain"/>
    <property type="match status" value="1"/>
</dbReference>
<comment type="subcellular location">
    <subcellularLocation>
        <location evidence="4">Cytoplasm</location>
    </subcellularLocation>
    <text evidence="4">Assembles at midcell at the inner surface of the cytoplasmic membrane.</text>
</comment>
<proteinExistence type="inferred from homology"/>
<dbReference type="GO" id="GO:0043093">
    <property type="term" value="P:FtsZ-dependent cytokinesis"/>
    <property type="evidence" value="ECO:0007669"/>
    <property type="project" value="UniProtKB-UniRule"/>
</dbReference>
<dbReference type="GO" id="GO:0032153">
    <property type="term" value="C:cell division site"/>
    <property type="evidence" value="ECO:0007669"/>
    <property type="project" value="UniProtKB-UniRule"/>
</dbReference>
<feature type="domain" description="Tubulin/FtsZ 2-layer sandwich" evidence="9">
    <location>
        <begin position="215"/>
        <end position="333"/>
    </location>
</feature>
<feature type="binding site" evidence="4">
    <location>
        <begin position="117"/>
        <end position="119"/>
    </location>
    <ligand>
        <name>GTP</name>
        <dbReference type="ChEBI" id="CHEBI:37565"/>
    </ligand>
</feature>
<dbReference type="GO" id="GO:0003924">
    <property type="term" value="F:GTPase activity"/>
    <property type="evidence" value="ECO:0007669"/>
    <property type="project" value="UniProtKB-UniRule"/>
</dbReference>
<dbReference type="InterPro" id="IPR003008">
    <property type="entry name" value="Tubulin_FtsZ_GTPase"/>
</dbReference>
<feature type="region of interest" description="Disordered" evidence="7">
    <location>
        <begin position="439"/>
        <end position="499"/>
    </location>
</feature>
<dbReference type="SUPFAM" id="SSF55307">
    <property type="entry name" value="Tubulin C-terminal domain-like"/>
    <property type="match status" value="1"/>
</dbReference>
<dbReference type="InterPro" id="IPR036525">
    <property type="entry name" value="Tubulin/FtsZ_GTPase_sf"/>
</dbReference>
<dbReference type="InterPro" id="IPR008280">
    <property type="entry name" value="Tub_FtsZ_C"/>
</dbReference>
<keyword evidence="11" id="KW-1185">Reference proteome</keyword>
<dbReference type="PANTHER" id="PTHR30314">
    <property type="entry name" value="CELL DIVISION PROTEIN FTSZ-RELATED"/>
    <property type="match status" value="1"/>
</dbReference>
<dbReference type="FunFam" id="3.40.50.1440:FF:000001">
    <property type="entry name" value="Cell division protein FtsZ"/>
    <property type="match status" value="1"/>
</dbReference>
<evidence type="ECO:0000256" key="6">
    <source>
        <dbReference type="RuleBase" id="RU000631"/>
    </source>
</evidence>
<evidence type="ECO:0000256" key="4">
    <source>
        <dbReference type="HAMAP-Rule" id="MF_00909"/>
    </source>
</evidence>
<dbReference type="GO" id="GO:0005525">
    <property type="term" value="F:GTP binding"/>
    <property type="evidence" value="ECO:0007669"/>
    <property type="project" value="UniProtKB-UniRule"/>
</dbReference>
<feature type="region of interest" description="Disordered" evidence="7">
    <location>
        <begin position="524"/>
        <end position="576"/>
    </location>
</feature>
<protein>
    <recommendedName>
        <fullName evidence="4 5">Cell division protein FtsZ</fullName>
    </recommendedName>
</protein>
<dbReference type="OrthoDB" id="9813375at2"/>
<dbReference type="Proteomes" id="UP000236728">
    <property type="component" value="Unassembled WGS sequence"/>
</dbReference>
<evidence type="ECO:0000256" key="7">
    <source>
        <dbReference type="SAM" id="MobiDB-lite"/>
    </source>
</evidence>
<name>A0A1H5WQ89_9BACT</name>
<dbReference type="GO" id="GO:0000917">
    <property type="term" value="P:division septum assembly"/>
    <property type="evidence" value="ECO:0007669"/>
    <property type="project" value="UniProtKB-KW"/>
</dbReference>
<organism evidence="10 11">
    <name type="scientific">Bryocella elongata</name>
    <dbReference type="NCBI Taxonomy" id="863522"/>
    <lineage>
        <taxon>Bacteria</taxon>
        <taxon>Pseudomonadati</taxon>
        <taxon>Acidobacteriota</taxon>
        <taxon>Terriglobia</taxon>
        <taxon>Terriglobales</taxon>
        <taxon>Acidobacteriaceae</taxon>
        <taxon>Bryocella</taxon>
    </lineage>
</organism>
<dbReference type="PRINTS" id="PR00423">
    <property type="entry name" value="CELLDVISFTSZ"/>
</dbReference>
<gene>
    <name evidence="4" type="primary">ftsZ</name>
    <name evidence="10" type="ORF">SAMN05421819_1692</name>
</gene>